<gene>
    <name evidence="1" type="ORF">D3872_06220</name>
</gene>
<protein>
    <submittedName>
        <fullName evidence="1">DUF3570 domain-containing protein</fullName>
    </submittedName>
</protein>
<reference evidence="1 2" key="1">
    <citation type="submission" date="2018-09" db="EMBL/GenBank/DDBJ databases">
        <authorList>
            <person name="Zhu H."/>
        </authorList>
    </citation>
    <scope>NUCLEOTIDE SEQUENCE [LARGE SCALE GENOMIC DNA]</scope>
    <source>
        <strain evidence="1 2">K1S02-61</strain>
    </source>
</reference>
<dbReference type="EMBL" id="QYUP01000066">
    <property type="protein sequence ID" value="RJG21821.1"/>
    <property type="molecule type" value="Genomic_DNA"/>
</dbReference>
<dbReference type="AlphaFoldDB" id="A0A418Y5H5"/>
<evidence type="ECO:0000313" key="1">
    <source>
        <dbReference type="EMBL" id="RJG21821.1"/>
    </source>
</evidence>
<dbReference type="Pfam" id="PF12094">
    <property type="entry name" value="DUF3570"/>
    <property type="match status" value="1"/>
</dbReference>
<name>A0A418Y5H5_9BURK</name>
<dbReference type="InterPro" id="IPR021953">
    <property type="entry name" value="DUF3570"/>
</dbReference>
<keyword evidence="2" id="KW-1185">Reference proteome</keyword>
<evidence type="ECO:0000313" key="2">
    <source>
        <dbReference type="Proteomes" id="UP000284006"/>
    </source>
</evidence>
<proteinExistence type="predicted"/>
<organism evidence="1 2">
    <name type="scientific">Massilia cavernae</name>
    <dbReference type="NCBI Taxonomy" id="2320864"/>
    <lineage>
        <taxon>Bacteria</taxon>
        <taxon>Pseudomonadati</taxon>
        <taxon>Pseudomonadota</taxon>
        <taxon>Betaproteobacteria</taxon>
        <taxon>Burkholderiales</taxon>
        <taxon>Oxalobacteraceae</taxon>
        <taxon>Telluria group</taxon>
        <taxon>Massilia</taxon>
    </lineage>
</organism>
<dbReference type="Proteomes" id="UP000284006">
    <property type="component" value="Unassembled WGS sequence"/>
</dbReference>
<accession>A0A418Y5H5</accession>
<sequence>MLAALALPGLALGADAPDSASISIKYLDYRDSQPNLDRVHVASPALELMVPIAGEWSVRAGVLSDAVSGASPRYHTAVSGASHFRDRRNSVDAEVTRYLPRATVSLAAGQSDENDYRSRHAALQASVSSADNNTTWLAGIGAARDRINPVNKAVTDEEKHTVDLMLGVTQVLTPADIVQAVVTTVRGRGYFSNPYKYVDNRPRERDQHSALLRWNHHHAASGATTRLGMRHADSSDGVRSHMLQADYVWPLSRAWTLTPSTRAYTQSAADFYFDPVYDKRFGPPFPPGFVFGAQSFMSADQRLSAFGALTLALKIERQVGRATTVDLKFERYEQKAKWRQFGSGSPGLQDFSARTIQAGITHLW</sequence>
<comment type="caution">
    <text evidence="1">The sequence shown here is derived from an EMBL/GenBank/DDBJ whole genome shotgun (WGS) entry which is preliminary data.</text>
</comment>
<dbReference type="OrthoDB" id="5450709at2"/>